<proteinExistence type="predicted"/>
<name>A0A183GYQ2_9BILA</name>
<dbReference type="AlphaFoldDB" id="A0A183GYQ2"/>
<reference evidence="1 2" key="2">
    <citation type="submission" date="2018-11" db="EMBL/GenBank/DDBJ databases">
        <authorList>
            <consortium name="Pathogen Informatics"/>
        </authorList>
    </citation>
    <scope>NUCLEOTIDE SEQUENCE [LARGE SCALE GENOMIC DNA]</scope>
</reference>
<dbReference type="WBParaSite" id="OFLC_0000036101-mRNA-1">
    <property type="protein sequence ID" value="OFLC_0000036101-mRNA-1"/>
    <property type="gene ID" value="OFLC_0000036101"/>
</dbReference>
<gene>
    <name evidence="1" type="ORF">OFLC_LOCUS362</name>
</gene>
<evidence type="ECO:0000313" key="2">
    <source>
        <dbReference type="Proteomes" id="UP000267606"/>
    </source>
</evidence>
<evidence type="ECO:0000313" key="3">
    <source>
        <dbReference type="WBParaSite" id="OFLC_0000036101-mRNA-1"/>
    </source>
</evidence>
<organism evidence="3">
    <name type="scientific">Onchocerca flexuosa</name>
    <dbReference type="NCBI Taxonomy" id="387005"/>
    <lineage>
        <taxon>Eukaryota</taxon>
        <taxon>Metazoa</taxon>
        <taxon>Ecdysozoa</taxon>
        <taxon>Nematoda</taxon>
        <taxon>Chromadorea</taxon>
        <taxon>Rhabditida</taxon>
        <taxon>Spirurina</taxon>
        <taxon>Spiruromorpha</taxon>
        <taxon>Filarioidea</taxon>
        <taxon>Onchocercidae</taxon>
        <taxon>Onchocerca</taxon>
    </lineage>
</organism>
<accession>A0A183GYQ2</accession>
<sequence>MKSRSKTQKILRFSGRFKNITTAAVGGLMIQRPTATIIRRNFYHRNYKYHQINESKLSVHFLQFEETVKMILIRVPYMKR</sequence>
<protein>
    <submittedName>
        <fullName evidence="1 3">Uncharacterized protein</fullName>
    </submittedName>
</protein>
<dbReference type="Proteomes" id="UP000267606">
    <property type="component" value="Unassembled WGS sequence"/>
</dbReference>
<dbReference type="EMBL" id="UZAJ01000113">
    <property type="protein sequence ID" value="VDO25530.1"/>
    <property type="molecule type" value="Genomic_DNA"/>
</dbReference>
<reference evidence="3" key="1">
    <citation type="submission" date="2016-06" db="UniProtKB">
        <authorList>
            <consortium name="WormBaseParasite"/>
        </authorList>
    </citation>
    <scope>IDENTIFICATION</scope>
</reference>
<keyword evidence="2" id="KW-1185">Reference proteome</keyword>
<evidence type="ECO:0000313" key="1">
    <source>
        <dbReference type="EMBL" id="VDO25530.1"/>
    </source>
</evidence>